<organism evidence="9">
    <name type="scientific">Heligmosomoides polygyrus</name>
    <name type="common">Parasitic roundworm</name>
    <dbReference type="NCBI Taxonomy" id="6339"/>
    <lineage>
        <taxon>Eukaryota</taxon>
        <taxon>Metazoa</taxon>
        <taxon>Ecdysozoa</taxon>
        <taxon>Nematoda</taxon>
        <taxon>Chromadorea</taxon>
        <taxon>Rhabditida</taxon>
        <taxon>Rhabditina</taxon>
        <taxon>Rhabditomorpha</taxon>
        <taxon>Strongyloidea</taxon>
        <taxon>Heligmosomidae</taxon>
        <taxon>Heligmosomoides</taxon>
    </lineage>
</organism>
<dbReference type="EC" id="2.4.1.-" evidence="8"/>
<keyword evidence="7" id="KW-0472">Membrane</keyword>
<evidence type="ECO:0000256" key="7">
    <source>
        <dbReference type="ARBA" id="ARBA00023136"/>
    </source>
</evidence>
<proteinExistence type="inferred from homology"/>
<dbReference type="OrthoDB" id="2526284at2759"/>
<comment type="similarity">
    <text evidence="2 8">Belongs to the glycosyltransferase 92 family.</text>
</comment>
<keyword evidence="3 8" id="KW-0328">Glycosyltransferase</keyword>
<evidence type="ECO:0000313" key="9">
    <source>
        <dbReference type="EMBL" id="VDP19612.1"/>
    </source>
</evidence>
<protein>
    <recommendedName>
        <fullName evidence="8">Glycosyltransferase family 92 protein</fullName>
        <ecNumber evidence="8">2.4.1.-</ecNumber>
    </recommendedName>
</protein>
<comment type="subcellular location">
    <subcellularLocation>
        <location evidence="1">Membrane</location>
        <topology evidence="1">Single-pass membrane protein</topology>
    </subcellularLocation>
</comment>
<keyword evidence="5" id="KW-0812">Transmembrane</keyword>
<dbReference type="PANTHER" id="PTHR21645:SF8">
    <property type="entry name" value="GLYCOSYLTRANSFERASE FAMILY 92 PROTEIN F13G3.3"/>
    <property type="match status" value="1"/>
</dbReference>
<dbReference type="InterPro" id="IPR052012">
    <property type="entry name" value="GTase_92"/>
</dbReference>
<evidence type="ECO:0000256" key="8">
    <source>
        <dbReference type="RuleBase" id="RU366017"/>
    </source>
</evidence>
<dbReference type="WBParaSite" id="HPBE_0002037101-mRNA-1">
    <property type="protein sequence ID" value="HPBE_0002037101-mRNA-1"/>
    <property type="gene ID" value="HPBE_0002037101"/>
</dbReference>
<keyword evidence="10" id="KW-1185">Reference proteome</keyword>
<evidence type="ECO:0000313" key="10">
    <source>
        <dbReference type="Proteomes" id="UP000050761"/>
    </source>
</evidence>
<dbReference type="Pfam" id="PF01697">
    <property type="entry name" value="Glyco_transf_92"/>
    <property type="match status" value="1"/>
</dbReference>
<evidence type="ECO:0000256" key="6">
    <source>
        <dbReference type="ARBA" id="ARBA00022989"/>
    </source>
</evidence>
<sequence length="379" mass="43863">MTAIKTIKTGLLSDSFCLSCVKLISYLTRNHTITILIAKQDLQPYTTTVILFQFIFFKLQVAGTEDARCYNDVLLRSKNPLLFQIPFREPALKRHDVVTCIAPLFGNEQWQQALFAAHVYRKFGSHMHLYIRSMVSPVYELMRVYEKEGYLTIQPWLRLVLLTIPEQQFNPNVNVEFRNQAAAQTDCLLQYKESASYIAFVDLDDVLIPRLAGSYLGEFAHLFHYMPNVAYIHYMKENTKLEAVKSSSMFSLRGMLSSVSFEQKGETGKMVANPMYVNSTWIHFPAFITDGMERLEDRCVKFSLPKQLNSKSFSEQPLLSMRDIDDIQFDFERPVSCTATYIAGWLMNIGTRFGKPKLIYLFKDASCCHTRKHPIERRR</sequence>
<evidence type="ECO:0000256" key="5">
    <source>
        <dbReference type="ARBA" id="ARBA00022692"/>
    </source>
</evidence>
<dbReference type="Proteomes" id="UP000050761">
    <property type="component" value="Unassembled WGS sequence"/>
</dbReference>
<gene>
    <name evidence="9" type="ORF">HPBE_LOCUS20370</name>
</gene>
<keyword evidence="4 8" id="KW-0808">Transferase</keyword>
<dbReference type="InterPro" id="IPR008166">
    <property type="entry name" value="Glyco_transf_92"/>
</dbReference>
<keyword evidence="6" id="KW-1133">Transmembrane helix</keyword>
<name>A0A3P8AZ67_HELPZ</name>
<evidence type="ECO:0000256" key="4">
    <source>
        <dbReference type="ARBA" id="ARBA00022679"/>
    </source>
</evidence>
<dbReference type="EMBL" id="UZAH01032092">
    <property type="protein sequence ID" value="VDP19612.1"/>
    <property type="molecule type" value="Genomic_DNA"/>
</dbReference>
<reference evidence="9 10" key="1">
    <citation type="submission" date="2018-11" db="EMBL/GenBank/DDBJ databases">
        <authorList>
            <consortium name="Pathogen Informatics"/>
        </authorList>
    </citation>
    <scope>NUCLEOTIDE SEQUENCE [LARGE SCALE GENOMIC DNA]</scope>
</reference>
<evidence type="ECO:0000313" key="11">
    <source>
        <dbReference type="WBParaSite" id="HPBE_0002037101-mRNA-1"/>
    </source>
</evidence>
<reference evidence="11" key="2">
    <citation type="submission" date="2019-09" db="UniProtKB">
        <authorList>
            <consortium name="WormBaseParasite"/>
        </authorList>
    </citation>
    <scope>IDENTIFICATION</scope>
</reference>
<evidence type="ECO:0000256" key="1">
    <source>
        <dbReference type="ARBA" id="ARBA00004167"/>
    </source>
</evidence>
<dbReference type="PANTHER" id="PTHR21645">
    <property type="entry name" value="GLYCOSYLTRANSFERASE FAMILY 92 PROTEIN"/>
    <property type="match status" value="1"/>
</dbReference>
<evidence type="ECO:0000256" key="2">
    <source>
        <dbReference type="ARBA" id="ARBA00007647"/>
    </source>
</evidence>
<dbReference type="GO" id="GO:0016020">
    <property type="term" value="C:membrane"/>
    <property type="evidence" value="ECO:0007669"/>
    <property type="project" value="UniProtKB-SubCell"/>
</dbReference>
<dbReference type="AlphaFoldDB" id="A0A3P8AZ67"/>
<dbReference type="GO" id="GO:0016757">
    <property type="term" value="F:glycosyltransferase activity"/>
    <property type="evidence" value="ECO:0007669"/>
    <property type="project" value="UniProtKB-UniRule"/>
</dbReference>
<evidence type="ECO:0000256" key="3">
    <source>
        <dbReference type="ARBA" id="ARBA00022676"/>
    </source>
</evidence>
<accession>A0A3P8AZ67</accession>